<dbReference type="InterPro" id="IPR003228">
    <property type="entry name" value="TFIID_TAF12_dom"/>
</dbReference>
<dbReference type="GO" id="GO:0003677">
    <property type="term" value="F:DNA binding"/>
    <property type="evidence" value="ECO:0007669"/>
    <property type="project" value="TreeGrafter"/>
</dbReference>
<evidence type="ECO:0000256" key="4">
    <source>
        <dbReference type="ARBA" id="ARBA00023163"/>
    </source>
</evidence>
<evidence type="ECO:0000259" key="6">
    <source>
        <dbReference type="Pfam" id="PF03847"/>
    </source>
</evidence>
<comment type="similarity">
    <text evidence="2">Belongs to the TAF12 family.</text>
</comment>
<proteinExistence type="inferred from homology"/>
<name>A0A0D7AKW9_9AGAR</name>
<dbReference type="EMBL" id="KN881646">
    <property type="protein sequence ID" value="KIY51951.1"/>
    <property type="molecule type" value="Genomic_DNA"/>
</dbReference>
<comment type="subcellular location">
    <subcellularLocation>
        <location evidence="1">Nucleus</location>
    </subcellularLocation>
</comment>
<evidence type="ECO:0000313" key="8">
    <source>
        <dbReference type="Proteomes" id="UP000054144"/>
    </source>
</evidence>
<evidence type="ECO:0000256" key="1">
    <source>
        <dbReference type="ARBA" id="ARBA00004123"/>
    </source>
</evidence>
<feature type="domain" description="Transcription initiation factor TFIID subunit 12" evidence="6">
    <location>
        <begin position="2"/>
        <end position="61"/>
    </location>
</feature>
<feature type="non-terminal residue" evidence="7">
    <location>
        <position position="61"/>
    </location>
</feature>
<dbReference type="Gene3D" id="1.10.20.10">
    <property type="entry name" value="Histone, subunit A"/>
    <property type="match status" value="1"/>
</dbReference>
<evidence type="ECO:0000256" key="5">
    <source>
        <dbReference type="ARBA" id="ARBA00023242"/>
    </source>
</evidence>
<dbReference type="OrthoDB" id="2193432at2759"/>
<dbReference type="InterPro" id="IPR009072">
    <property type="entry name" value="Histone-fold"/>
</dbReference>
<dbReference type="GO" id="GO:0005669">
    <property type="term" value="C:transcription factor TFIID complex"/>
    <property type="evidence" value="ECO:0007669"/>
    <property type="project" value="InterPro"/>
</dbReference>
<reference evidence="7 8" key="1">
    <citation type="journal article" date="2015" name="Fungal Genet. Biol.">
        <title>Evolution of novel wood decay mechanisms in Agaricales revealed by the genome sequences of Fistulina hepatica and Cylindrobasidium torrendii.</title>
        <authorList>
            <person name="Floudas D."/>
            <person name="Held B.W."/>
            <person name="Riley R."/>
            <person name="Nagy L.G."/>
            <person name="Koehler G."/>
            <person name="Ransdell A.S."/>
            <person name="Younus H."/>
            <person name="Chow J."/>
            <person name="Chiniquy J."/>
            <person name="Lipzen A."/>
            <person name="Tritt A."/>
            <person name="Sun H."/>
            <person name="Haridas S."/>
            <person name="LaButti K."/>
            <person name="Ohm R.A."/>
            <person name="Kues U."/>
            <person name="Blanchette R.A."/>
            <person name="Grigoriev I.V."/>
            <person name="Minto R.E."/>
            <person name="Hibbett D.S."/>
        </authorList>
    </citation>
    <scope>NUCLEOTIDE SEQUENCE [LARGE SCALE GENOMIC DNA]</scope>
    <source>
        <strain evidence="7 8">ATCC 64428</strain>
    </source>
</reference>
<evidence type="ECO:0000313" key="7">
    <source>
        <dbReference type="EMBL" id="KIY51951.1"/>
    </source>
</evidence>
<dbReference type="GO" id="GO:0051123">
    <property type="term" value="P:RNA polymerase II preinitiation complex assembly"/>
    <property type="evidence" value="ECO:0007669"/>
    <property type="project" value="TreeGrafter"/>
</dbReference>
<dbReference type="SUPFAM" id="SSF47113">
    <property type="entry name" value="Histone-fold"/>
    <property type="match status" value="1"/>
</dbReference>
<dbReference type="GO" id="GO:0003743">
    <property type="term" value="F:translation initiation factor activity"/>
    <property type="evidence" value="ECO:0007669"/>
    <property type="project" value="UniProtKB-KW"/>
</dbReference>
<keyword evidence="3" id="KW-0805">Transcription regulation</keyword>
<keyword evidence="7" id="KW-0648">Protein biosynthesis</keyword>
<keyword evidence="5" id="KW-0539">Nucleus</keyword>
<accession>A0A0D7AKW9</accession>
<dbReference type="Pfam" id="PF03847">
    <property type="entry name" value="TFIID_20kDa"/>
    <property type="match status" value="1"/>
</dbReference>
<sequence length="61" mass="6882">RRAIRDLVTSVDPKACLDKSVEDLLLDIADDFVDSVTNFSCRLARHRGSESLDVKDLQLHL</sequence>
<keyword evidence="4" id="KW-0804">Transcription</keyword>
<evidence type="ECO:0000256" key="2">
    <source>
        <dbReference type="ARBA" id="ARBA00007530"/>
    </source>
</evidence>
<dbReference type="GO" id="GO:0000124">
    <property type="term" value="C:SAGA complex"/>
    <property type="evidence" value="ECO:0007669"/>
    <property type="project" value="InterPro"/>
</dbReference>
<dbReference type="InterPro" id="IPR037794">
    <property type="entry name" value="TAF12"/>
</dbReference>
<protein>
    <submittedName>
        <fullName evidence="7">Transcription initiation factor</fullName>
    </submittedName>
</protein>
<dbReference type="Proteomes" id="UP000054144">
    <property type="component" value="Unassembled WGS sequence"/>
</dbReference>
<dbReference type="PANTHER" id="PTHR12264:SF21">
    <property type="entry name" value="TRANSCRIPTION INITIATION FACTOR TFIID SUBUNIT 12"/>
    <property type="match status" value="1"/>
</dbReference>
<feature type="non-terminal residue" evidence="7">
    <location>
        <position position="1"/>
    </location>
</feature>
<dbReference type="GO" id="GO:0046982">
    <property type="term" value="F:protein heterodimerization activity"/>
    <property type="evidence" value="ECO:0007669"/>
    <property type="project" value="InterPro"/>
</dbReference>
<dbReference type="GO" id="GO:0017025">
    <property type="term" value="F:TBP-class protein binding"/>
    <property type="evidence" value="ECO:0007669"/>
    <property type="project" value="TreeGrafter"/>
</dbReference>
<dbReference type="AlphaFoldDB" id="A0A0D7AKW9"/>
<dbReference type="CDD" id="cd07981">
    <property type="entry name" value="HFD_TAF12"/>
    <property type="match status" value="1"/>
</dbReference>
<gene>
    <name evidence="7" type="ORF">FISHEDRAFT_14610</name>
</gene>
<keyword evidence="8" id="KW-1185">Reference proteome</keyword>
<organism evidence="7 8">
    <name type="scientific">Fistulina hepatica ATCC 64428</name>
    <dbReference type="NCBI Taxonomy" id="1128425"/>
    <lineage>
        <taxon>Eukaryota</taxon>
        <taxon>Fungi</taxon>
        <taxon>Dikarya</taxon>
        <taxon>Basidiomycota</taxon>
        <taxon>Agaricomycotina</taxon>
        <taxon>Agaricomycetes</taxon>
        <taxon>Agaricomycetidae</taxon>
        <taxon>Agaricales</taxon>
        <taxon>Fistulinaceae</taxon>
        <taxon>Fistulina</taxon>
    </lineage>
</organism>
<evidence type="ECO:0000256" key="3">
    <source>
        <dbReference type="ARBA" id="ARBA00023015"/>
    </source>
</evidence>
<dbReference type="PANTHER" id="PTHR12264">
    <property type="entry name" value="TRANSCRIPTION INITIATION FACTOR TFIID SUBUNIT 12"/>
    <property type="match status" value="1"/>
</dbReference>
<keyword evidence="7" id="KW-0396">Initiation factor</keyword>